<dbReference type="SMART" id="SM00027">
    <property type="entry name" value="EH"/>
    <property type="match status" value="1"/>
</dbReference>
<evidence type="ECO:0000256" key="6">
    <source>
        <dbReference type="ARBA" id="ARBA00022753"/>
    </source>
</evidence>
<feature type="domain" description="EH" evidence="10">
    <location>
        <begin position="6"/>
        <end position="100"/>
    </location>
</feature>
<evidence type="ECO:0000259" key="11">
    <source>
        <dbReference type="PROSITE" id="PS50222"/>
    </source>
</evidence>
<dbReference type="FunCoup" id="A0A2V0PEN8">
    <property type="interactions" value="1672"/>
</dbReference>
<evidence type="ECO:0008006" key="15">
    <source>
        <dbReference type="Google" id="ProtNLM"/>
    </source>
</evidence>
<dbReference type="GO" id="GO:0016197">
    <property type="term" value="P:endosomal transport"/>
    <property type="evidence" value="ECO:0007669"/>
    <property type="project" value="TreeGrafter"/>
</dbReference>
<dbReference type="GO" id="GO:0006897">
    <property type="term" value="P:endocytosis"/>
    <property type="evidence" value="ECO:0007669"/>
    <property type="project" value="TreeGrafter"/>
</dbReference>
<keyword evidence="7" id="KW-0106">Calcium</keyword>
<comment type="caution">
    <text evidence="13">The sequence shown here is derived from an EMBL/GenBank/DDBJ whole genome shotgun (WGS) entry which is preliminary data.</text>
</comment>
<dbReference type="PROSITE" id="PS50031">
    <property type="entry name" value="EH"/>
    <property type="match status" value="1"/>
</dbReference>
<keyword evidence="6" id="KW-0967">Endosome</keyword>
<dbReference type="InterPro" id="IPR027417">
    <property type="entry name" value="P-loop_NTPase"/>
</dbReference>
<dbReference type="PANTHER" id="PTHR11216:SF31">
    <property type="entry name" value="AT21416P"/>
    <property type="match status" value="1"/>
</dbReference>
<feature type="compositionally biased region" description="Gly residues" evidence="9">
    <location>
        <begin position="106"/>
        <end position="126"/>
    </location>
</feature>
<dbReference type="Gene3D" id="1.10.238.10">
    <property type="entry name" value="EF-hand"/>
    <property type="match status" value="1"/>
</dbReference>
<gene>
    <name evidence="13" type="ORF">Rsub_10967</name>
</gene>
<feature type="domain" description="Dynamin-type G" evidence="12">
    <location>
        <begin position="208"/>
        <end position="448"/>
    </location>
</feature>
<evidence type="ECO:0000259" key="12">
    <source>
        <dbReference type="PROSITE" id="PS51718"/>
    </source>
</evidence>
<evidence type="ECO:0000256" key="2">
    <source>
        <dbReference type="ARBA" id="ARBA00004481"/>
    </source>
</evidence>
<evidence type="ECO:0000256" key="9">
    <source>
        <dbReference type="SAM" id="MobiDB-lite"/>
    </source>
</evidence>
<accession>A0A2V0PEN8</accession>
<evidence type="ECO:0000259" key="10">
    <source>
        <dbReference type="PROSITE" id="PS50031"/>
    </source>
</evidence>
<dbReference type="InterPro" id="IPR031692">
    <property type="entry name" value="EHD_N"/>
</dbReference>
<dbReference type="CDD" id="cd09913">
    <property type="entry name" value="EHD"/>
    <property type="match status" value="1"/>
</dbReference>
<dbReference type="EMBL" id="BDRX01000121">
    <property type="protein sequence ID" value="GBF98304.1"/>
    <property type="molecule type" value="Genomic_DNA"/>
</dbReference>
<dbReference type="PROSITE" id="PS50222">
    <property type="entry name" value="EF_HAND_2"/>
    <property type="match status" value="1"/>
</dbReference>
<dbReference type="GO" id="GO:0005886">
    <property type="term" value="C:plasma membrane"/>
    <property type="evidence" value="ECO:0007669"/>
    <property type="project" value="UniProtKB-SubCell"/>
</dbReference>
<dbReference type="InterPro" id="IPR002048">
    <property type="entry name" value="EF_hand_dom"/>
</dbReference>
<dbReference type="GO" id="GO:0005509">
    <property type="term" value="F:calcium ion binding"/>
    <property type="evidence" value="ECO:0007669"/>
    <property type="project" value="InterPro"/>
</dbReference>
<evidence type="ECO:0000256" key="1">
    <source>
        <dbReference type="ARBA" id="ARBA00004413"/>
    </source>
</evidence>
<dbReference type="Gene3D" id="3.40.50.300">
    <property type="entry name" value="P-loop containing nucleotide triphosphate hydrolases"/>
    <property type="match status" value="1"/>
</dbReference>
<comment type="subcellular location">
    <subcellularLocation>
        <location evidence="1">Cell membrane</location>
        <topology evidence="1">Peripheral membrane protein</topology>
        <orientation evidence="1">Cytoplasmic side</orientation>
    </subcellularLocation>
    <subcellularLocation>
        <location evidence="2">Endosome membrane</location>
        <topology evidence="2">Peripheral membrane protein</topology>
    </subcellularLocation>
</comment>
<evidence type="ECO:0000256" key="7">
    <source>
        <dbReference type="ARBA" id="ARBA00022837"/>
    </source>
</evidence>
<evidence type="ECO:0000256" key="8">
    <source>
        <dbReference type="ARBA" id="ARBA00023136"/>
    </source>
</evidence>
<dbReference type="Pfam" id="PF12763">
    <property type="entry name" value="EH"/>
    <property type="match status" value="1"/>
</dbReference>
<keyword evidence="14" id="KW-1185">Reference proteome</keyword>
<name>A0A2V0PEN8_9CHLO</name>
<dbReference type="Pfam" id="PF00350">
    <property type="entry name" value="Dynamin_N"/>
    <property type="match status" value="1"/>
</dbReference>
<dbReference type="AlphaFoldDB" id="A0A2V0PEN8"/>
<dbReference type="GO" id="GO:0010008">
    <property type="term" value="C:endosome membrane"/>
    <property type="evidence" value="ECO:0007669"/>
    <property type="project" value="UniProtKB-SubCell"/>
</dbReference>
<dbReference type="InterPro" id="IPR040990">
    <property type="entry name" value="DUF5600"/>
</dbReference>
<dbReference type="PROSITE" id="PS51718">
    <property type="entry name" value="G_DYNAMIN_2"/>
    <property type="match status" value="1"/>
</dbReference>
<evidence type="ECO:0000313" key="13">
    <source>
        <dbReference type="EMBL" id="GBF98304.1"/>
    </source>
</evidence>
<dbReference type="Gene3D" id="1.10.268.20">
    <property type="match status" value="1"/>
</dbReference>
<dbReference type="CDD" id="cd00052">
    <property type="entry name" value="EH"/>
    <property type="match status" value="1"/>
</dbReference>
<evidence type="ECO:0000256" key="3">
    <source>
        <dbReference type="ARBA" id="ARBA00022475"/>
    </source>
</evidence>
<dbReference type="InterPro" id="IPR030381">
    <property type="entry name" value="G_DYNAMIN_dom"/>
</dbReference>
<keyword evidence="4" id="KW-0479">Metal-binding</keyword>
<sequence>MTAIANAATYDRWFKIADADMDGRLTGADAVQFFQRSGLSRDVLARVWDLANSSRAGFLDRLAFHKAMDLISIAQQGMEVTKESYLSALDEGIVLPTMAGLSEANGGGGGGGGAGTAAGGGGGGGRAAAVPASPPRRQQEGYAPPDADARREALRRSAAASASRKIPSRVVTSVVDGLKAIYFNKVRPLEEAFKFSSFFSACLNESDFEAKPSVLLMGQYSTGKTTFIKSMLGRDYPGAHIGPEPTTDRFVVVHHGLEERRTPGNTLAVQPDKPYQGLSGFGTGFLTRFEGAQCPAKLLEEITIVDTPGVLSGEKQRIERQYSFIDVCEWFAARSDLILLLFDPFKLDISDEMRQVIHALRGHDDKIRVVLNKADQVDHQQLMRVYGALMWSLGKVFKTPEVCRVYIGSFNADAPINTAKNPECAALFQREHEALLEDLHDIPARSCDRKVNEFVKRVRALKIHMLLIGCIRKSMPSMFGREKAQRKMLEGLPDLFYAVQREHHLPAGDFPDLNRFREILSAFDFSVFPKLSDNKLATVDSVLSEHIPALVRAFENPYQ</sequence>
<keyword evidence="8" id="KW-0472">Membrane</keyword>
<reference evidence="13 14" key="1">
    <citation type="journal article" date="2018" name="Sci. Rep.">
        <title>Raphidocelis subcapitata (=Pseudokirchneriella subcapitata) provides an insight into genome evolution and environmental adaptations in the Sphaeropleales.</title>
        <authorList>
            <person name="Suzuki S."/>
            <person name="Yamaguchi H."/>
            <person name="Nakajima N."/>
            <person name="Kawachi M."/>
        </authorList>
    </citation>
    <scope>NUCLEOTIDE SEQUENCE [LARGE SCALE GENOMIC DNA]</scope>
    <source>
        <strain evidence="13 14">NIES-35</strain>
    </source>
</reference>
<organism evidence="13 14">
    <name type="scientific">Raphidocelis subcapitata</name>
    <dbReference type="NCBI Taxonomy" id="307507"/>
    <lineage>
        <taxon>Eukaryota</taxon>
        <taxon>Viridiplantae</taxon>
        <taxon>Chlorophyta</taxon>
        <taxon>core chlorophytes</taxon>
        <taxon>Chlorophyceae</taxon>
        <taxon>CS clade</taxon>
        <taxon>Sphaeropleales</taxon>
        <taxon>Selenastraceae</taxon>
        <taxon>Raphidocelis</taxon>
    </lineage>
</organism>
<dbReference type="InterPro" id="IPR045063">
    <property type="entry name" value="Dynamin_N"/>
</dbReference>
<evidence type="ECO:0000256" key="5">
    <source>
        <dbReference type="ARBA" id="ARBA00022741"/>
    </source>
</evidence>
<evidence type="ECO:0000256" key="4">
    <source>
        <dbReference type="ARBA" id="ARBA00022723"/>
    </source>
</evidence>
<dbReference type="SUPFAM" id="SSF52540">
    <property type="entry name" value="P-loop containing nucleoside triphosphate hydrolases"/>
    <property type="match status" value="1"/>
</dbReference>
<dbReference type="PANTHER" id="PTHR11216">
    <property type="entry name" value="EH DOMAIN"/>
    <property type="match status" value="1"/>
</dbReference>
<keyword evidence="5" id="KW-0547">Nucleotide-binding</keyword>
<dbReference type="GO" id="GO:0005525">
    <property type="term" value="F:GTP binding"/>
    <property type="evidence" value="ECO:0007669"/>
    <property type="project" value="InterPro"/>
</dbReference>
<feature type="region of interest" description="Disordered" evidence="9">
    <location>
        <begin position="106"/>
        <end position="160"/>
    </location>
</feature>
<dbReference type="InterPro" id="IPR011992">
    <property type="entry name" value="EF-hand-dom_pair"/>
</dbReference>
<protein>
    <recommendedName>
        <fullName evidence="15">EH domain-containing protein</fullName>
    </recommendedName>
</protein>
<dbReference type="Proteomes" id="UP000247498">
    <property type="component" value="Unassembled WGS sequence"/>
</dbReference>
<dbReference type="InterPro" id="IPR000261">
    <property type="entry name" value="EH_dom"/>
</dbReference>
<keyword evidence="3" id="KW-1003">Cell membrane</keyword>
<proteinExistence type="predicted"/>
<dbReference type="OrthoDB" id="1716625at2759"/>
<evidence type="ECO:0000313" key="14">
    <source>
        <dbReference type="Proteomes" id="UP000247498"/>
    </source>
</evidence>
<dbReference type="Pfam" id="PF16880">
    <property type="entry name" value="EHD_N"/>
    <property type="match status" value="1"/>
</dbReference>
<dbReference type="SUPFAM" id="SSF47473">
    <property type="entry name" value="EF-hand"/>
    <property type="match status" value="1"/>
</dbReference>
<dbReference type="InParanoid" id="A0A2V0PEN8"/>
<feature type="domain" description="EF-hand" evidence="11">
    <location>
        <begin position="5"/>
        <end position="40"/>
    </location>
</feature>
<dbReference type="Pfam" id="PF18150">
    <property type="entry name" value="DUF5600"/>
    <property type="match status" value="1"/>
</dbReference>